<proteinExistence type="predicted"/>
<accession>A0AAX6IM96</accession>
<dbReference type="EMBL" id="JANAVB010000199">
    <property type="protein sequence ID" value="KAJ6853887.1"/>
    <property type="molecule type" value="Genomic_DNA"/>
</dbReference>
<name>A0AAX6IM96_IRIPA</name>
<keyword evidence="2" id="KW-1185">Reference proteome</keyword>
<reference evidence="1" key="2">
    <citation type="submission" date="2023-04" db="EMBL/GenBank/DDBJ databases">
        <authorList>
            <person name="Bruccoleri R.E."/>
            <person name="Oakeley E.J."/>
            <person name="Faust A.-M."/>
            <person name="Dessus-Babus S."/>
            <person name="Altorfer M."/>
            <person name="Burckhardt D."/>
            <person name="Oertli M."/>
            <person name="Naumann U."/>
            <person name="Petersen F."/>
            <person name="Wong J."/>
        </authorList>
    </citation>
    <scope>NUCLEOTIDE SEQUENCE</scope>
    <source>
        <strain evidence="1">GSM-AAB239-AS_SAM_17_03QT</strain>
        <tissue evidence="1">Leaf</tissue>
    </source>
</reference>
<organism evidence="1 2">
    <name type="scientific">Iris pallida</name>
    <name type="common">Sweet iris</name>
    <dbReference type="NCBI Taxonomy" id="29817"/>
    <lineage>
        <taxon>Eukaryota</taxon>
        <taxon>Viridiplantae</taxon>
        <taxon>Streptophyta</taxon>
        <taxon>Embryophyta</taxon>
        <taxon>Tracheophyta</taxon>
        <taxon>Spermatophyta</taxon>
        <taxon>Magnoliopsida</taxon>
        <taxon>Liliopsida</taxon>
        <taxon>Asparagales</taxon>
        <taxon>Iridaceae</taxon>
        <taxon>Iridoideae</taxon>
        <taxon>Irideae</taxon>
        <taxon>Iris</taxon>
    </lineage>
</organism>
<protein>
    <submittedName>
        <fullName evidence="1">RING zinc finger and ankyrin repeat containing protein</fullName>
    </submittedName>
</protein>
<sequence length="240" mass="27353">MMIVRLHLVWLERRGIAMLSVLLRVGPVFSLVGCGKFMGQAFWKYLLHNGCQESLGCCVPCDSRNPTNPSKFELAIYPDLQVAQPRVVIALWKAHIEDPKFNQPDPALVIVDKATRKNHLSCGLRCRAGSSHLRKTHVHHLLEDQRPHTHCSRRRFRGLESTSISAMLNVSRQETRYKFLSAYEGDKQQIQWFYNACRGIFQQNSYIPVAPVGATTHCQPSIPKCTCTNHICSYTCCSRR</sequence>
<gene>
    <name evidence="1" type="ORF">M6B38_101105</name>
</gene>
<reference evidence="1" key="1">
    <citation type="journal article" date="2023" name="GigaByte">
        <title>Genome assembly of the bearded iris, Iris pallida Lam.</title>
        <authorList>
            <person name="Bruccoleri R.E."/>
            <person name="Oakeley E.J."/>
            <person name="Faust A.M.E."/>
            <person name="Altorfer M."/>
            <person name="Dessus-Babus S."/>
            <person name="Burckhardt D."/>
            <person name="Oertli M."/>
            <person name="Naumann U."/>
            <person name="Petersen F."/>
            <person name="Wong J."/>
        </authorList>
    </citation>
    <scope>NUCLEOTIDE SEQUENCE</scope>
    <source>
        <strain evidence="1">GSM-AAB239-AS_SAM_17_03QT</strain>
    </source>
</reference>
<evidence type="ECO:0000313" key="1">
    <source>
        <dbReference type="EMBL" id="KAJ6853887.1"/>
    </source>
</evidence>
<dbReference type="Proteomes" id="UP001140949">
    <property type="component" value="Unassembled WGS sequence"/>
</dbReference>
<comment type="caution">
    <text evidence="1">The sequence shown here is derived from an EMBL/GenBank/DDBJ whole genome shotgun (WGS) entry which is preliminary data.</text>
</comment>
<dbReference type="AlphaFoldDB" id="A0AAX6IM96"/>
<evidence type="ECO:0000313" key="2">
    <source>
        <dbReference type="Proteomes" id="UP001140949"/>
    </source>
</evidence>